<organism evidence="2 3">
    <name type="scientific">Notothenia coriiceps</name>
    <name type="common">black rockcod</name>
    <dbReference type="NCBI Taxonomy" id="8208"/>
    <lineage>
        <taxon>Eukaryota</taxon>
        <taxon>Metazoa</taxon>
        <taxon>Chordata</taxon>
        <taxon>Craniata</taxon>
        <taxon>Vertebrata</taxon>
        <taxon>Euteleostomi</taxon>
        <taxon>Actinopterygii</taxon>
        <taxon>Neopterygii</taxon>
        <taxon>Teleostei</taxon>
        <taxon>Neoteleostei</taxon>
        <taxon>Acanthomorphata</taxon>
        <taxon>Eupercaria</taxon>
        <taxon>Perciformes</taxon>
        <taxon>Notothenioidei</taxon>
        <taxon>Nototheniidae</taxon>
        <taxon>Notothenia</taxon>
    </lineage>
</organism>
<dbReference type="GO" id="GO:0051959">
    <property type="term" value="F:dynein light intermediate chain binding"/>
    <property type="evidence" value="ECO:0007669"/>
    <property type="project" value="InterPro"/>
</dbReference>
<dbReference type="PANTHER" id="PTHR22878">
    <property type="entry name" value="DYNEIN HEAVY CHAIN 6, AXONEMAL-LIKE-RELATED"/>
    <property type="match status" value="1"/>
</dbReference>
<name>A0A6I9P7B6_9TELE</name>
<dbReference type="Pfam" id="PF03028">
    <property type="entry name" value="Dynein_heavy"/>
    <property type="match status" value="1"/>
</dbReference>
<dbReference type="Gene3D" id="3.40.50.300">
    <property type="entry name" value="P-loop containing nucleotide triphosphate hydrolases"/>
    <property type="match status" value="1"/>
</dbReference>
<evidence type="ECO:0000313" key="3">
    <source>
        <dbReference type="RefSeq" id="XP_010782131.1"/>
    </source>
</evidence>
<dbReference type="GO" id="GO:0007018">
    <property type="term" value="P:microtubule-based movement"/>
    <property type="evidence" value="ECO:0007669"/>
    <property type="project" value="InterPro"/>
</dbReference>
<dbReference type="PANTHER" id="PTHR22878:SF63">
    <property type="entry name" value="DYNEIN AXONEMAL HEAVY CHAIN 10"/>
    <property type="match status" value="1"/>
</dbReference>
<dbReference type="FunFam" id="3.40.50.300:FF:000320">
    <property type="entry name" value="Dynein, axonemal, heavy chain 5"/>
    <property type="match status" value="1"/>
</dbReference>
<feature type="domain" description="Dynein heavy chain region D6 P-loop" evidence="1">
    <location>
        <begin position="1"/>
        <end position="76"/>
    </location>
</feature>
<evidence type="ECO:0000313" key="2">
    <source>
        <dbReference type="Proteomes" id="UP000504611"/>
    </source>
</evidence>
<dbReference type="InterPro" id="IPR027417">
    <property type="entry name" value="P-loop_NTPase"/>
</dbReference>
<dbReference type="OrthoDB" id="10251809at2759"/>
<dbReference type="Gene3D" id="1.10.8.720">
    <property type="entry name" value="Region D6 of dynein motor"/>
    <property type="match status" value="1"/>
</dbReference>
<evidence type="ECO:0000259" key="1">
    <source>
        <dbReference type="Pfam" id="PF03028"/>
    </source>
</evidence>
<accession>A0A6I9P7B6</accession>
<dbReference type="RefSeq" id="XP_010782131.1">
    <property type="nucleotide sequence ID" value="XM_010783829.1"/>
</dbReference>
<dbReference type="GO" id="GO:0008569">
    <property type="term" value="F:minus-end-directed microtubule motor activity"/>
    <property type="evidence" value="ECO:0007669"/>
    <property type="project" value="InterPro"/>
</dbReference>
<dbReference type="InterPro" id="IPR004273">
    <property type="entry name" value="Dynein_heavy_D6_P-loop"/>
</dbReference>
<keyword evidence="2" id="KW-1185">Reference proteome</keyword>
<gene>
    <name evidence="3" type="primary">LOC104956349</name>
</gene>
<sequence>MGQGQEVHARKLVKTSMTHGGWALLQNCHLGLEFMEELLETITTAETMHDSFRVWITTEPNEFFSITLLQSSIKFTNDPPQGIRAGLKRTFAGISQNQLEVSNLPMWKPMLYSVAFLHTAVQ</sequence>
<dbReference type="InterPro" id="IPR026983">
    <property type="entry name" value="DHC"/>
</dbReference>
<dbReference type="AlphaFoldDB" id="A0A6I9P7B6"/>
<dbReference type="InterPro" id="IPR042219">
    <property type="entry name" value="AAA_lid_11_sf"/>
</dbReference>
<dbReference type="KEGG" id="ncc:104956349"/>
<dbReference type="GeneID" id="104956349"/>
<dbReference type="GO" id="GO:0045505">
    <property type="term" value="F:dynein intermediate chain binding"/>
    <property type="evidence" value="ECO:0007669"/>
    <property type="project" value="InterPro"/>
</dbReference>
<proteinExistence type="predicted"/>
<dbReference type="Proteomes" id="UP000504611">
    <property type="component" value="Unplaced"/>
</dbReference>
<reference evidence="3" key="1">
    <citation type="submission" date="2025-08" db="UniProtKB">
        <authorList>
            <consortium name="RefSeq"/>
        </authorList>
    </citation>
    <scope>IDENTIFICATION</scope>
    <source>
        <tissue evidence="3">Muscle</tissue>
    </source>
</reference>
<protein>
    <submittedName>
        <fullName evidence="3">Dynein heavy chain 8, axonemal-like</fullName>
    </submittedName>
</protein>
<feature type="non-terminal residue" evidence="3">
    <location>
        <position position="122"/>
    </location>
</feature>
<dbReference type="GO" id="GO:0030286">
    <property type="term" value="C:dynein complex"/>
    <property type="evidence" value="ECO:0007669"/>
    <property type="project" value="InterPro"/>
</dbReference>